<dbReference type="AlphaFoldDB" id="A0A0F9JYF8"/>
<gene>
    <name evidence="1" type="ORF">LCGC14_1700800</name>
</gene>
<name>A0A0F9JYF8_9ZZZZ</name>
<sequence>MVSGLYINKYNPEHNRNDTTAFQKVIKGRVSRILNVFKRLKIAKRYGQNTVKIDREKLKEFSLKYILSQTLILKN</sequence>
<dbReference type="EMBL" id="LAZR01015022">
    <property type="protein sequence ID" value="KKM14963.1"/>
    <property type="molecule type" value="Genomic_DNA"/>
</dbReference>
<comment type="caution">
    <text evidence="1">The sequence shown here is derived from an EMBL/GenBank/DDBJ whole genome shotgun (WGS) entry which is preliminary data.</text>
</comment>
<evidence type="ECO:0000313" key="1">
    <source>
        <dbReference type="EMBL" id="KKM14963.1"/>
    </source>
</evidence>
<organism evidence="1">
    <name type="scientific">marine sediment metagenome</name>
    <dbReference type="NCBI Taxonomy" id="412755"/>
    <lineage>
        <taxon>unclassified sequences</taxon>
        <taxon>metagenomes</taxon>
        <taxon>ecological metagenomes</taxon>
    </lineage>
</organism>
<accession>A0A0F9JYF8</accession>
<protein>
    <submittedName>
        <fullName evidence="1">Uncharacterized protein</fullName>
    </submittedName>
</protein>
<reference evidence="1" key="1">
    <citation type="journal article" date="2015" name="Nature">
        <title>Complex archaea that bridge the gap between prokaryotes and eukaryotes.</title>
        <authorList>
            <person name="Spang A."/>
            <person name="Saw J.H."/>
            <person name="Jorgensen S.L."/>
            <person name="Zaremba-Niedzwiedzka K."/>
            <person name="Martijn J."/>
            <person name="Lind A.E."/>
            <person name="van Eijk R."/>
            <person name="Schleper C."/>
            <person name="Guy L."/>
            <person name="Ettema T.J."/>
        </authorList>
    </citation>
    <scope>NUCLEOTIDE SEQUENCE</scope>
</reference>
<proteinExistence type="predicted"/>